<dbReference type="CDD" id="cd07012">
    <property type="entry name" value="PBP2_Bug_TTT"/>
    <property type="match status" value="1"/>
</dbReference>
<organism evidence="3 4">
    <name type="scientific">Microvirga makkahensis</name>
    <dbReference type="NCBI Taxonomy" id="1128670"/>
    <lineage>
        <taxon>Bacteria</taxon>
        <taxon>Pseudomonadati</taxon>
        <taxon>Pseudomonadota</taxon>
        <taxon>Alphaproteobacteria</taxon>
        <taxon>Hyphomicrobiales</taxon>
        <taxon>Methylobacteriaceae</taxon>
        <taxon>Microvirga</taxon>
    </lineage>
</organism>
<evidence type="ECO:0000256" key="1">
    <source>
        <dbReference type="ARBA" id="ARBA00006987"/>
    </source>
</evidence>
<keyword evidence="4" id="KW-1185">Reference proteome</keyword>
<dbReference type="PROSITE" id="PS51318">
    <property type="entry name" value="TAT"/>
    <property type="match status" value="1"/>
</dbReference>
<dbReference type="Gene3D" id="3.40.190.150">
    <property type="entry name" value="Bordetella uptake gene, domain 1"/>
    <property type="match status" value="1"/>
</dbReference>
<accession>A0A7X3MP96</accession>
<keyword evidence="2" id="KW-0732">Signal</keyword>
<dbReference type="Proteomes" id="UP000436483">
    <property type="component" value="Unassembled WGS sequence"/>
</dbReference>
<dbReference type="EMBL" id="WURB01000002">
    <property type="protein sequence ID" value="MXQ10673.1"/>
    <property type="molecule type" value="Genomic_DNA"/>
</dbReference>
<dbReference type="PANTHER" id="PTHR42928:SF3">
    <property type="entry name" value="UPF0065 PROTEIN YFLP"/>
    <property type="match status" value="1"/>
</dbReference>
<feature type="signal peptide" evidence="2">
    <location>
        <begin position="1"/>
        <end position="25"/>
    </location>
</feature>
<evidence type="ECO:0000256" key="2">
    <source>
        <dbReference type="SAM" id="SignalP"/>
    </source>
</evidence>
<comment type="similarity">
    <text evidence="1">Belongs to the UPF0065 (bug) family.</text>
</comment>
<dbReference type="InterPro" id="IPR005064">
    <property type="entry name" value="BUG"/>
</dbReference>
<reference evidence="3 4" key="2">
    <citation type="submission" date="2020-01" db="EMBL/GenBank/DDBJ databases">
        <title>Microvirga sp. nov., an arsenate reduction bacterium isolated from Tibet hotspring sediments.</title>
        <authorList>
            <person name="Xian W.-D."/>
            <person name="Li W.-J."/>
        </authorList>
    </citation>
    <scope>NUCLEOTIDE SEQUENCE [LARGE SCALE GENOMIC DNA]</scope>
    <source>
        <strain evidence="3 4">KCTC 23863</strain>
    </source>
</reference>
<dbReference type="InterPro" id="IPR006311">
    <property type="entry name" value="TAT_signal"/>
</dbReference>
<dbReference type="Pfam" id="PF03401">
    <property type="entry name" value="TctC"/>
    <property type="match status" value="1"/>
</dbReference>
<evidence type="ECO:0000313" key="3">
    <source>
        <dbReference type="EMBL" id="MXQ10673.1"/>
    </source>
</evidence>
<protein>
    <submittedName>
        <fullName evidence="3">Tripartite tricarboxylate transporter substrate binding protein</fullName>
    </submittedName>
</protein>
<dbReference type="InterPro" id="IPR042100">
    <property type="entry name" value="Bug_dom1"/>
</dbReference>
<gene>
    <name evidence="3" type="ORF">GR328_04270</name>
</gene>
<sequence length="322" mass="33370">MKFNRRTFFGLALIAGAALPSASFAQAPSLKVMAPAAPGGGWDQTARSVAQGLTEAGLAKSVQVTNVPGAGGTIGIAQFVNGAKGDPTQLMASGYVMVGAIITNKSPVTLDQVTPIARLTGEWQAIAVPAASPIKSMQELGEMIKADPAKVTWAGGSAGGPDHILAALITKNVGADPSKTNYIAFSGGGESLGALLGGKVTAGINSLGEFMSQIQAGKLRLLAVSSPSRLPNVDAPTLKESGIDLELSNWRMIVAPPGISADDRAQLTKMFEDLAKSETWKKILAMRGWEDIFLTGPALDEFVKSEQARTRDVLTSVGLVKS</sequence>
<feature type="chain" id="PRO_5030647937" evidence="2">
    <location>
        <begin position="26"/>
        <end position="322"/>
    </location>
</feature>
<dbReference type="OrthoDB" id="9780943at2"/>
<dbReference type="SUPFAM" id="SSF53850">
    <property type="entry name" value="Periplasmic binding protein-like II"/>
    <property type="match status" value="1"/>
</dbReference>
<name>A0A7X3MP96_9HYPH</name>
<reference evidence="3 4" key="1">
    <citation type="submission" date="2019-12" db="EMBL/GenBank/DDBJ databases">
        <authorList>
            <person name="Yuan C.-G."/>
        </authorList>
    </citation>
    <scope>NUCLEOTIDE SEQUENCE [LARGE SCALE GENOMIC DNA]</scope>
    <source>
        <strain evidence="3 4">KCTC 23863</strain>
    </source>
</reference>
<evidence type="ECO:0000313" key="4">
    <source>
        <dbReference type="Proteomes" id="UP000436483"/>
    </source>
</evidence>
<dbReference type="PANTHER" id="PTHR42928">
    <property type="entry name" value="TRICARBOXYLATE-BINDING PROTEIN"/>
    <property type="match status" value="1"/>
</dbReference>
<dbReference type="AlphaFoldDB" id="A0A7X3MP96"/>
<dbReference type="PIRSF" id="PIRSF017082">
    <property type="entry name" value="YflP"/>
    <property type="match status" value="1"/>
</dbReference>
<proteinExistence type="inferred from homology"/>
<comment type="caution">
    <text evidence="3">The sequence shown here is derived from an EMBL/GenBank/DDBJ whole genome shotgun (WGS) entry which is preliminary data.</text>
</comment>
<dbReference type="RefSeq" id="WP_160883272.1">
    <property type="nucleotide sequence ID" value="NZ_WURB01000002.1"/>
</dbReference>
<dbReference type="Gene3D" id="3.40.190.10">
    <property type="entry name" value="Periplasmic binding protein-like II"/>
    <property type="match status" value="1"/>
</dbReference>